<evidence type="ECO:0000256" key="1">
    <source>
        <dbReference type="ARBA" id="ARBA00006845"/>
    </source>
</evidence>
<dbReference type="OrthoDB" id="5184890at2"/>
<dbReference type="RefSeq" id="WP_119928744.1">
    <property type="nucleotide sequence ID" value="NZ_QZEY01000010.1"/>
</dbReference>
<dbReference type="EMBL" id="QZEY01000010">
    <property type="protein sequence ID" value="RJL29966.1"/>
    <property type="molecule type" value="Genomic_DNA"/>
</dbReference>
<dbReference type="Proteomes" id="UP000265768">
    <property type="component" value="Unassembled WGS sequence"/>
</dbReference>
<dbReference type="SUPFAM" id="SSF52038">
    <property type="entry name" value="Barstar-related"/>
    <property type="match status" value="1"/>
</dbReference>
<feature type="domain" description="Barstar (barnase inhibitor)" evidence="2">
    <location>
        <begin position="30"/>
        <end position="108"/>
    </location>
</feature>
<sequence length="137" mass="15281">MFLSDDGFPWAELLVAAEPPPPPHRPGWRVVRGPRCRTTGALFEEWAAALGFPGYFGRNWDAFDDCLGDLDPELTILVTGAQELLADEPPRELGVLLTLLGEAGRDGREHVVLQAPPESCHEFRTRLRQARDAFEMD</sequence>
<dbReference type="InterPro" id="IPR000468">
    <property type="entry name" value="Barstar"/>
</dbReference>
<accession>A0A3A4AJY6</accession>
<organism evidence="3 4">
    <name type="scientific">Bailinhaonella thermotolerans</name>
    <dbReference type="NCBI Taxonomy" id="1070861"/>
    <lineage>
        <taxon>Bacteria</taxon>
        <taxon>Bacillati</taxon>
        <taxon>Actinomycetota</taxon>
        <taxon>Actinomycetes</taxon>
        <taxon>Streptosporangiales</taxon>
        <taxon>Streptosporangiaceae</taxon>
        <taxon>Bailinhaonella</taxon>
    </lineage>
</organism>
<keyword evidence="4" id="KW-1185">Reference proteome</keyword>
<comment type="similarity">
    <text evidence="1">Belongs to the barstar family.</text>
</comment>
<evidence type="ECO:0000259" key="2">
    <source>
        <dbReference type="Pfam" id="PF01337"/>
    </source>
</evidence>
<proteinExistence type="inferred from homology"/>
<reference evidence="3 4" key="1">
    <citation type="submission" date="2018-09" db="EMBL/GenBank/DDBJ databases">
        <title>YIM 75507 draft genome.</title>
        <authorList>
            <person name="Tang S."/>
            <person name="Feng Y."/>
        </authorList>
    </citation>
    <scope>NUCLEOTIDE SEQUENCE [LARGE SCALE GENOMIC DNA]</scope>
    <source>
        <strain evidence="3 4">YIM 75507</strain>
    </source>
</reference>
<evidence type="ECO:0000313" key="4">
    <source>
        <dbReference type="Proteomes" id="UP000265768"/>
    </source>
</evidence>
<protein>
    <submittedName>
        <fullName evidence="3">Barnase inhibitor</fullName>
    </submittedName>
</protein>
<comment type="caution">
    <text evidence="3">The sequence shown here is derived from an EMBL/GenBank/DDBJ whole genome shotgun (WGS) entry which is preliminary data.</text>
</comment>
<gene>
    <name evidence="3" type="ORF">D5H75_23765</name>
</gene>
<evidence type="ECO:0000313" key="3">
    <source>
        <dbReference type="EMBL" id="RJL29966.1"/>
    </source>
</evidence>
<dbReference type="Pfam" id="PF01337">
    <property type="entry name" value="Barstar"/>
    <property type="match status" value="1"/>
</dbReference>
<dbReference type="AlphaFoldDB" id="A0A3A4AJY6"/>
<dbReference type="Gene3D" id="3.30.370.10">
    <property type="entry name" value="Barstar-like"/>
    <property type="match status" value="1"/>
</dbReference>
<name>A0A3A4AJY6_9ACTN</name>
<dbReference type="InterPro" id="IPR035905">
    <property type="entry name" value="Barstar-like_sf"/>
</dbReference>